<proteinExistence type="predicted"/>
<comment type="caution">
    <text evidence="3">The sequence shown here is derived from an EMBL/GenBank/DDBJ whole genome shotgun (WGS) entry which is preliminary data.</text>
</comment>
<evidence type="ECO:0000313" key="4">
    <source>
        <dbReference type="Proteomes" id="UP000257055"/>
    </source>
</evidence>
<dbReference type="Pfam" id="PF07299">
    <property type="entry name" value="EF-G-binding_N"/>
    <property type="match status" value="1"/>
</dbReference>
<dbReference type="Pfam" id="PF16571">
    <property type="entry name" value="FBP_C"/>
    <property type="match status" value="1"/>
</dbReference>
<reference evidence="4" key="1">
    <citation type="submission" date="2015-04" db="EMBL/GenBank/DDBJ databases">
        <authorList>
            <person name="Schardt J."/>
            <person name="Mueller-Herbst S."/>
            <person name="Scherer S."/>
            <person name="Huptas C."/>
        </authorList>
    </citation>
    <scope>NUCLEOTIDE SEQUENCE [LARGE SCALE GENOMIC DNA]</scope>
    <source>
        <strain evidence="4">Kiel-L1</strain>
    </source>
</reference>
<dbReference type="InterPro" id="IPR038344">
    <property type="entry name" value="EF-G_N_sf"/>
</dbReference>
<dbReference type="InterPro" id="IPR032330">
    <property type="entry name" value="EF-G-binding_C"/>
</dbReference>
<dbReference type="CDD" id="cd16342">
    <property type="entry name" value="FusC_FusB"/>
    <property type="match status" value="1"/>
</dbReference>
<evidence type="ECO:0008006" key="5">
    <source>
        <dbReference type="Google" id="ProtNLM"/>
    </source>
</evidence>
<gene>
    <name evidence="3" type="ORF">UR08_08065</name>
</gene>
<dbReference type="Gene3D" id="1.20.1280.250">
    <property type="match status" value="1"/>
</dbReference>
<organism evidence="3 4">
    <name type="scientific">Listeria kieliensis</name>
    <dbReference type="NCBI Taxonomy" id="1621700"/>
    <lineage>
        <taxon>Bacteria</taxon>
        <taxon>Bacillati</taxon>
        <taxon>Bacillota</taxon>
        <taxon>Bacilli</taxon>
        <taxon>Bacillales</taxon>
        <taxon>Listeriaceae</taxon>
        <taxon>Listeria</taxon>
    </lineage>
</organism>
<evidence type="ECO:0000313" key="3">
    <source>
        <dbReference type="EMBL" id="RDX00911.1"/>
    </source>
</evidence>
<dbReference type="EMBL" id="LARY01000002">
    <property type="protein sequence ID" value="RDX00911.1"/>
    <property type="molecule type" value="Genomic_DNA"/>
</dbReference>
<dbReference type="AlphaFoldDB" id="A0A3D8TQK0"/>
<feature type="domain" description="Elongation factor G-binding protein C-terminal treble-clef zinc-finger" evidence="2">
    <location>
        <begin position="100"/>
        <end position="203"/>
    </location>
</feature>
<dbReference type="RefSeq" id="WP_115753159.1">
    <property type="nucleotide sequence ID" value="NZ_LARY01000002.1"/>
</dbReference>
<dbReference type="InterPro" id="IPR010841">
    <property type="entry name" value="EF-G-binding_N"/>
</dbReference>
<sequence>MEAFIPNHLFNAIMRHAKQVLDAERSVNDIQIKKEFAFYSLSKAESLFEELTQEQAALLKPLTEIKNEQELENFKESLTSYIYPFPSISEAQLKKMFKKTKKLHPPELTDKKRKQLTYLSWLDAGSMKKFMVYEYEGKLAALKGSFLPSQKKDICHFCNQVTDVGLFTVDVTLNSKANTYKALSNYICQDAESCNAHLTNTEKLDYFVAYSQSAKK</sequence>
<name>A0A3D8TQK0_9LIST</name>
<dbReference type="Proteomes" id="UP000257055">
    <property type="component" value="Unassembled WGS sequence"/>
</dbReference>
<protein>
    <recommendedName>
        <fullName evidence="5">Fibronectin-binding protein</fullName>
    </recommendedName>
</protein>
<keyword evidence="4" id="KW-1185">Reference proteome</keyword>
<evidence type="ECO:0000259" key="1">
    <source>
        <dbReference type="Pfam" id="PF07299"/>
    </source>
</evidence>
<accession>A0A3D8TQK0</accession>
<evidence type="ECO:0000259" key="2">
    <source>
        <dbReference type="Pfam" id="PF16571"/>
    </source>
</evidence>
<feature type="domain" description="Elongation factor G-binding protein N-terminal" evidence="1">
    <location>
        <begin position="4"/>
        <end position="86"/>
    </location>
</feature>